<feature type="compositionally biased region" description="Basic and acidic residues" evidence="2">
    <location>
        <begin position="172"/>
        <end position="188"/>
    </location>
</feature>
<keyword evidence="1" id="KW-0862">Zinc</keyword>
<dbReference type="SMART" id="SM00355">
    <property type="entry name" value="ZnF_C2H2"/>
    <property type="match status" value="1"/>
</dbReference>
<feature type="region of interest" description="Disordered" evidence="2">
    <location>
        <begin position="491"/>
        <end position="630"/>
    </location>
</feature>
<reference evidence="4 5" key="1">
    <citation type="submission" date="2017-06" db="EMBL/GenBank/DDBJ databases">
        <title>Comparative genomic analysis of Ambrosia Fusariam Clade fungi.</title>
        <authorList>
            <person name="Stajich J.E."/>
            <person name="Carrillo J."/>
            <person name="Kijimoto T."/>
            <person name="Eskalen A."/>
            <person name="O'Donnell K."/>
            <person name="Kasson M."/>
        </authorList>
    </citation>
    <scope>NUCLEOTIDE SEQUENCE [LARGE SCALE GENOMIC DNA]</scope>
    <source>
        <strain evidence="4 5">NRRL62584</strain>
    </source>
</reference>
<evidence type="ECO:0000313" key="5">
    <source>
        <dbReference type="Proteomes" id="UP000288168"/>
    </source>
</evidence>
<dbReference type="InterPro" id="IPR013087">
    <property type="entry name" value="Znf_C2H2_type"/>
</dbReference>
<feature type="region of interest" description="Disordered" evidence="2">
    <location>
        <begin position="445"/>
        <end position="466"/>
    </location>
</feature>
<dbReference type="PROSITE" id="PS00028">
    <property type="entry name" value="ZINC_FINGER_C2H2_1"/>
    <property type="match status" value="1"/>
</dbReference>
<keyword evidence="1" id="KW-0479">Metal-binding</keyword>
<dbReference type="Proteomes" id="UP000288168">
    <property type="component" value="Unassembled WGS sequence"/>
</dbReference>
<keyword evidence="1" id="KW-0863">Zinc-finger</keyword>
<proteinExistence type="predicted"/>
<dbReference type="EMBL" id="NKCI01000221">
    <property type="protein sequence ID" value="RSL47248.1"/>
    <property type="molecule type" value="Genomic_DNA"/>
</dbReference>
<dbReference type="STRING" id="1325734.A0A428P2I6"/>
<dbReference type="AlphaFoldDB" id="A0A428P2I6"/>
<evidence type="ECO:0000313" key="4">
    <source>
        <dbReference type="EMBL" id="RSL47248.1"/>
    </source>
</evidence>
<comment type="caution">
    <text evidence="4">The sequence shown here is derived from an EMBL/GenBank/DDBJ whole genome shotgun (WGS) entry which is preliminary data.</text>
</comment>
<sequence length="1018" mass="111880">MSPASSKISLKKLKLKRSRVSPSPSVKSEQSQTERIEDVIICAPIEWAPIIDDEDELDVEELTQRTIPFDEVFQNEEAKHIITQYPKGHGFWYILRCEEHDIDFRTHPLRAASAHLRSRQHGRRQDTTGPAVIAHFGTKVLNCNEKLARKNNAAALKFKPIKREENQHADEFVPAHFAPRDSVPKEPTPEAAPEESVSEDSIPEKSVPEQVVPEEPASEAVPETIPEATSEALPGESAPEESALEEATQEATRQQSTQEEAVPEDSSPRHKKRKLSSTPCDVEDDTPPTKDEPMEESSHDPIISPTPGIVYLAYRKSTKTWIPALVLPRNNLHKVGLSTTVESLGLVENVPKCYVYDPGTKCLEWKAQYEDGGSLVAQRQFPVVYFDATAFPSKDAAGWVGTGDLQELDLSDASPSLEPHFSLARDFVAKRLGTTADCKNLSPLAIPDTQADSEMQSSTKATPTKVESPVLIIPQNLPAKAPVVVSVVPEKETTPPVETPTTAPSREASVESDSKPSVTTESFSVSEPADPKPIGSPEIVNKPELVSNSDEPISNPEPVASPKPIADSEPVNDSGLVDEPELISEPEPVGNSEPISSSDLISKSEPVDDTGATHNPEPISNLGPISTTERTASPVFVSEPELMSNSEPIVNFEPINHPEVASKPRPINTFEPTSAFKPVNSPETTNIPHREVSIENQPSRPSEPRSFHTEDVAMENQYTYSPASTYIDPVPTPPASEIQSHQHSVKRALLNHMSADLFQLKTKSTTLIFPKAVFDLETQSTLPPIQSLPSMQGYSQTLRPISDQMGSPAPSVSQTQSFSSQSAPPSAYNSPVPHHTPMPQQMPAPQRTPLPQHTPAPIPHATPATTIKKKTGPRKPVPTHRPVPSQRPVPTVPTQRPSATPKPITTHRSAIAKKPVAPRRPVPTHRPLAPHRPAAVEEAEPRFGETLYGVSEYILQGVRRWLRTTEKNPKISEFCFSDGLYRCPWCHKRFARAGIFTDHLSLKHDERPKPQEIRPDHR</sequence>
<feature type="compositionally biased region" description="Basic and acidic residues" evidence="2">
    <location>
        <begin position="287"/>
        <end position="299"/>
    </location>
</feature>
<feature type="compositionally biased region" description="Basic residues" evidence="2">
    <location>
        <begin position="9"/>
        <end position="19"/>
    </location>
</feature>
<feature type="compositionally biased region" description="Polar residues" evidence="2">
    <location>
        <begin position="249"/>
        <end position="259"/>
    </location>
</feature>
<feature type="compositionally biased region" description="Acidic residues" evidence="2">
    <location>
        <begin position="238"/>
        <end position="248"/>
    </location>
</feature>
<feature type="compositionally biased region" description="Low complexity" evidence="2">
    <location>
        <begin position="809"/>
        <end position="827"/>
    </location>
</feature>
<dbReference type="GO" id="GO:0008270">
    <property type="term" value="F:zinc ion binding"/>
    <property type="evidence" value="ECO:0007669"/>
    <property type="project" value="UniProtKB-KW"/>
</dbReference>
<organism evidence="4 5">
    <name type="scientific">Fusarium duplospermum</name>
    <dbReference type="NCBI Taxonomy" id="1325734"/>
    <lineage>
        <taxon>Eukaryota</taxon>
        <taxon>Fungi</taxon>
        <taxon>Dikarya</taxon>
        <taxon>Ascomycota</taxon>
        <taxon>Pezizomycotina</taxon>
        <taxon>Sordariomycetes</taxon>
        <taxon>Hypocreomycetidae</taxon>
        <taxon>Hypocreales</taxon>
        <taxon>Nectriaceae</taxon>
        <taxon>Fusarium</taxon>
        <taxon>Fusarium solani species complex</taxon>
    </lineage>
</organism>
<feature type="region of interest" description="Disordered" evidence="2">
    <location>
        <begin position="672"/>
        <end position="706"/>
    </location>
</feature>
<evidence type="ECO:0000256" key="1">
    <source>
        <dbReference type="PROSITE-ProRule" id="PRU00042"/>
    </source>
</evidence>
<feature type="compositionally biased region" description="Polar residues" evidence="2">
    <location>
        <begin position="515"/>
        <end position="525"/>
    </location>
</feature>
<feature type="compositionally biased region" description="Pro residues" evidence="2">
    <location>
        <begin position="834"/>
        <end position="860"/>
    </location>
</feature>
<evidence type="ECO:0000256" key="2">
    <source>
        <dbReference type="SAM" id="MobiDB-lite"/>
    </source>
</evidence>
<gene>
    <name evidence="4" type="ORF">CEP54_013483</name>
</gene>
<feature type="compositionally biased region" description="Pro residues" evidence="2">
    <location>
        <begin position="875"/>
        <end position="891"/>
    </location>
</feature>
<evidence type="ECO:0000259" key="3">
    <source>
        <dbReference type="PROSITE" id="PS50157"/>
    </source>
</evidence>
<feature type="region of interest" description="Disordered" evidence="2">
    <location>
        <begin position="723"/>
        <end position="743"/>
    </location>
</feature>
<feature type="region of interest" description="Disordered" evidence="2">
    <location>
        <begin position="172"/>
        <end position="303"/>
    </location>
</feature>
<accession>A0A428P2I6</accession>
<feature type="compositionally biased region" description="Polar residues" evidence="2">
    <location>
        <begin position="450"/>
        <end position="462"/>
    </location>
</feature>
<feature type="region of interest" description="Disordered" evidence="2">
    <location>
        <begin position="798"/>
        <end position="937"/>
    </location>
</feature>
<dbReference type="OrthoDB" id="5234017at2759"/>
<feature type="compositionally biased region" description="Low complexity" evidence="2">
    <location>
        <begin position="208"/>
        <end position="223"/>
    </location>
</feature>
<feature type="domain" description="C2H2-type" evidence="3">
    <location>
        <begin position="981"/>
        <end position="1008"/>
    </location>
</feature>
<dbReference type="PROSITE" id="PS50157">
    <property type="entry name" value="ZINC_FINGER_C2H2_2"/>
    <property type="match status" value="1"/>
</dbReference>
<feature type="region of interest" description="Disordered" evidence="2">
    <location>
        <begin position="1"/>
        <end position="33"/>
    </location>
</feature>
<name>A0A428P2I6_9HYPO</name>
<keyword evidence="5" id="KW-1185">Reference proteome</keyword>
<protein>
    <recommendedName>
        <fullName evidence="3">C2H2-type domain-containing protein</fullName>
    </recommendedName>
</protein>
<feature type="compositionally biased region" description="Low complexity" evidence="2">
    <location>
        <begin position="491"/>
        <end position="505"/>
    </location>
</feature>